<sequence length="155" mass="16279">MANVYDKIKEKGITLPAPPPKGGVYTPVREFGTNLLYCSGCGPDLGGSTVIGKLGRDLTVEEGQKAAYNCALNLLANIEAKIGDLNKIKRFVKVLAFVNSADDFVQQPQVVNGASSLLVELFGEEIGCPARSAIGTNALPGGIACEIEVLLEVEA</sequence>
<dbReference type="Proteomes" id="UP000037392">
    <property type="component" value="Unassembled WGS sequence"/>
</dbReference>
<dbReference type="Pfam" id="PF14588">
    <property type="entry name" value="YjgF_endoribonc"/>
    <property type="match status" value="1"/>
</dbReference>
<gene>
    <name evidence="2" type="ORF">HMPREF9470_00235</name>
</gene>
<dbReference type="Gene3D" id="3.30.1330.40">
    <property type="entry name" value="RutC-like"/>
    <property type="match status" value="1"/>
</dbReference>
<organism evidence="2 3">
    <name type="scientific">[Clostridium] citroniae WAL-19142</name>
    <dbReference type="NCBI Taxonomy" id="742734"/>
    <lineage>
        <taxon>Bacteria</taxon>
        <taxon>Bacillati</taxon>
        <taxon>Bacillota</taxon>
        <taxon>Clostridia</taxon>
        <taxon>Lachnospirales</taxon>
        <taxon>Lachnospiraceae</taxon>
        <taxon>Enterocloster</taxon>
    </lineage>
</organism>
<dbReference type="SUPFAM" id="SSF55298">
    <property type="entry name" value="YjgF-like"/>
    <property type="match status" value="1"/>
</dbReference>
<dbReference type="RefSeq" id="WP_007861595.1">
    <property type="nucleotide sequence ID" value="NZ_KQ235875.1"/>
</dbReference>
<dbReference type="OrthoDB" id="9806350at2"/>
<dbReference type="EMBL" id="ADLK01000045">
    <property type="protein sequence ID" value="KMW13314.1"/>
    <property type="molecule type" value="Genomic_DNA"/>
</dbReference>
<accession>A0A0J9BM41</accession>
<comment type="caution">
    <text evidence="2">The sequence shown here is derived from an EMBL/GenBank/DDBJ whole genome shotgun (WGS) entry which is preliminary data.</text>
</comment>
<name>A0A0J9BM41_9FIRM</name>
<dbReference type="PATRIC" id="fig|742734.4.peg.255"/>
<dbReference type="GeneID" id="93163715"/>
<protein>
    <recommendedName>
        <fullName evidence="1">Endoribonuclease L-PSP/chorismate mutase-like domain-containing protein</fullName>
    </recommendedName>
</protein>
<dbReference type="PANTHER" id="PTHR43760">
    <property type="entry name" value="ENDORIBONUCLEASE-RELATED"/>
    <property type="match status" value="1"/>
</dbReference>
<dbReference type="PANTHER" id="PTHR43760:SF1">
    <property type="entry name" value="ENDORIBONUCLEASE L-PSP_CHORISMATE MUTASE-LIKE DOMAIN-CONTAINING PROTEIN"/>
    <property type="match status" value="1"/>
</dbReference>
<reference evidence="2 3" key="1">
    <citation type="submission" date="2011-04" db="EMBL/GenBank/DDBJ databases">
        <title>The Genome Sequence of Clostridium citroniae WAL-19142.</title>
        <authorList>
            <consortium name="The Broad Institute Genome Sequencing Platform"/>
            <person name="Earl A."/>
            <person name="Ward D."/>
            <person name="Feldgarden M."/>
            <person name="Gevers D."/>
            <person name="Warren Y.A."/>
            <person name="Tyrrell K.L."/>
            <person name="Citron D.M."/>
            <person name="Goldstein E.J."/>
            <person name="Daigneault M."/>
            <person name="Allen-Vercoe E."/>
            <person name="Young S.K."/>
            <person name="Zeng Q."/>
            <person name="Gargeya S."/>
            <person name="Fitzgerald M."/>
            <person name="Haas B."/>
            <person name="Abouelleil A."/>
            <person name="Alvarado L."/>
            <person name="Arachchi H.M."/>
            <person name="Berlin A."/>
            <person name="Brown A."/>
            <person name="Chapman S.B."/>
            <person name="Chen Z."/>
            <person name="Dunbar C."/>
            <person name="Freedman E."/>
            <person name="Gearin G."/>
            <person name="Gellesch M."/>
            <person name="Goldberg J."/>
            <person name="Griggs A."/>
            <person name="Gujja S."/>
            <person name="Heilman E.R."/>
            <person name="Heiman D."/>
            <person name="Howarth C."/>
            <person name="Larson L."/>
            <person name="Lui A."/>
            <person name="MacDonald P.J."/>
            <person name="Mehta T."/>
            <person name="Montmayeur A."/>
            <person name="Murphy C."/>
            <person name="Neiman D."/>
            <person name="Pearson M."/>
            <person name="Priest M."/>
            <person name="Roberts A."/>
            <person name="Saif S."/>
            <person name="Shea T."/>
            <person name="Shenoy N."/>
            <person name="Sisk P."/>
            <person name="Stolte C."/>
            <person name="Sykes S."/>
            <person name="White J."/>
            <person name="Yandava C."/>
            <person name="Wortman J."/>
            <person name="Nusbaum C."/>
            <person name="Birren B."/>
        </authorList>
    </citation>
    <scope>NUCLEOTIDE SEQUENCE [LARGE SCALE GENOMIC DNA]</scope>
    <source>
        <strain evidence="2 3">WAL-19142</strain>
    </source>
</reference>
<dbReference type="InterPro" id="IPR013813">
    <property type="entry name" value="Endoribo_LPSP/chorism_mut-like"/>
</dbReference>
<dbReference type="InterPro" id="IPR035959">
    <property type="entry name" value="RutC-like_sf"/>
</dbReference>
<evidence type="ECO:0000313" key="2">
    <source>
        <dbReference type="EMBL" id="KMW13314.1"/>
    </source>
</evidence>
<dbReference type="AlphaFoldDB" id="A0A0J9BM41"/>
<evidence type="ECO:0000313" key="3">
    <source>
        <dbReference type="Proteomes" id="UP000037392"/>
    </source>
</evidence>
<dbReference type="CDD" id="cd02199">
    <property type="entry name" value="YjgF_YER057c_UK114_like_1"/>
    <property type="match status" value="1"/>
</dbReference>
<proteinExistence type="predicted"/>
<feature type="domain" description="Endoribonuclease L-PSP/chorismate mutase-like" evidence="1">
    <location>
        <begin position="11"/>
        <end position="138"/>
    </location>
</feature>
<evidence type="ECO:0000259" key="1">
    <source>
        <dbReference type="Pfam" id="PF14588"/>
    </source>
</evidence>